<dbReference type="InterPro" id="IPR008775">
    <property type="entry name" value="Phytyl_CoA_dOase-like"/>
</dbReference>
<evidence type="ECO:0000313" key="4">
    <source>
        <dbReference type="EMBL" id="CAL4775973.1"/>
    </source>
</evidence>
<dbReference type="SUPFAM" id="SSF51197">
    <property type="entry name" value="Clavaminate synthase-like"/>
    <property type="match status" value="1"/>
</dbReference>
<dbReference type="Gene3D" id="2.60.120.620">
    <property type="entry name" value="q2cbj1_9rhob like domain"/>
    <property type="match status" value="1"/>
</dbReference>
<dbReference type="EMBL" id="CAMXCT020001290">
    <property type="protein sequence ID" value="CAL1142036.1"/>
    <property type="molecule type" value="Genomic_DNA"/>
</dbReference>
<dbReference type="EMBL" id="CAMXCT010001290">
    <property type="protein sequence ID" value="CAI3988661.1"/>
    <property type="molecule type" value="Genomic_DNA"/>
</dbReference>
<comment type="cofactor">
    <cofactor evidence="1">
        <name>Fe cation</name>
        <dbReference type="ChEBI" id="CHEBI:24875"/>
    </cofactor>
</comment>
<dbReference type="OrthoDB" id="411278at2759"/>
<evidence type="ECO:0000313" key="3">
    <source>
        <dbReference type="EMBL" id="CAI3988661.1"/>
    </source>
</evidence>
<keyword evidence="5" id="KW-1185">Reference proteome</keyword>
<dbReference type="Pfam" id="PF05721">
    <property type="entry name" value="PhyH"/>
    <property type="match status" value="1"/>
</dbReference>
<reference evidence="3" key="1">
    <citation type="submission" date="2022-10" db="EMBL/GenBank/DDBJ databases">
        <authorList>
            <person name="Chen Y."/>
            <person name="Dougan E. K."/>
            <person name="Chan C."/>
            <person name="Rhodes N."/>
            <person name="Thang M."/>
        </authorList>
    </citation>
    <scope>NUCLEOTIDE SEQUENCE</scope>
</reference>
<organism evidence="3">
    <name type="scientific">Cladocopium goreaui</name>
    <dbReference type="NCBI Taxonomy" id="2562237"/>
    <lineage>
        <taxon>Eukaryota</taxon>
        <taxon>Sar</taxon>
        <taxon>Alveolata</taxon>
        <taxon>Dinophyceae</taxon>
        <taxon>Suessiales</taxon>
        <taxon>Symbiodiniaceae</taxon>
        <taxon>Cladocopium</taxon>
    </lineage>
</organism>
<evidence type="ECO:0008006" key="6">
    <source>
        <dbReference type="Google" id="ProtNLM"/>
    </source>
</evidence>
<protein>
    <recommendedName>
        <fullName evidence="6">Phytanoyl-CoA dioxygenase family protein</fullName>
    </recommendedName>
</protein>
<feature type="region of interest" description="Disordered" evidence="2">
    <location>
        <begin position="1"/>
        <end position="49"/>
    </location>
</feature>
<accession>A0A9P1CE75</accession>
<evidence type="ECO:0000313" key="5">
    <source>
        <dbReference type="Proteomes" id="UP001152797"/>
    </source>
</evidence>
<comment type="caution">
    <text evidence="3">The sequence shown here is derived from an EMBL/GenBank/DDBJ whole genome shotgun (WGS) entry which is preliminary data.</text>
</comment>
<dbReference type="PANTHER" id="PTHR20883">
    <property type="entry name" value="PHYTANOYL-COA DIOXYGENASE DOMAIN CONTAINING 1"/>
    <property type="match status" value="1"/>
</dbReference>
<dbReference type="AlphaFoldDB" id="A0A9P1CE75"/>
<name>A0A9P1CE75_9DINO</name>
<gene>
    <name evidence="3" type="ORF">C1SCF055_LOCUS15799</name>
</gene>
<evidence type="ECO:0000256" key="2">
    <source>
        <dbReference type="SAM" id="MobiDB-lite"/>
    </source>
</evidence>
<dbReference type="EMBL" id="CAMXCT030001290">
    <property type="protein sequence ID" value="CAL4775973.1"/>
    <property type="molecule type" value="Genomic_DNA"/>
</dbReference>
<dbReference type="PANTHER" id="PTHR20883:SF48">
    <property type="entry name" value="ECTOINE DIOXYGENASE"/>
    <property type="match status" value="1"/>
</dbReference>
<dbReference type="GO" id="GO:0046872">
    <property type="term" value="F:metal ion binding"/>
    <property type="evidence" value="ECO:0007669"/>
    <property type="project" value="UniProtKB-ARBA"/>
</dbReference>
<reference evidence="4 5" key="2">
    <citation type="submission" date="2024-05" db="EMBL/GenBank/DDBJ databases">
        <authorList>
            <person name="Chen Y."/>
            <person name="Shah S."/>
            <person name="Dougan E. K."/>
            <person name="Thang M."/>
            <person name="Chan C."/>
        </authorList>
    </citation>
    <scope>NUCLEOTIDE SEQUENCE [LARGE SCALE GENOMIC DNA]</scope>
</reference>
<sequence length="361" mass="40409">MRPWPADMPGELVAHGSSRKERLFQPDPSSGDEACLPDKVPHSSRKKRWRVKKVKSASEPASTLKVSEYTVSHQTNNCEATALAIFRKSGFVVVEDVLNDVQCREVLEVCNAVAKEMVGPHRAGNRGHGRYSFGWASSTGSILHERAIASNLLSHAGMILHPLLCSIFCCDEGKPQFSCYSGGGDFVLPGVEEYQPLHSDIQVNKSFSMKMPPPYLSVNFCVQALTAENGPIRMIPGKTDHDWTGRKEPAEWRNSRLFPVPAGAALVRDVRTLHGGTPNVSERTRYLPSIEYVSTGFKEARRKDMFPAVRSIPREIFNALPKKMRRLCRDIVAEEPEPGNELENVDPWKSPCWHGVKYRRM</sequence>
<dbReference type="GO" id="GO:0016491">
    <property type="term" value="F:oxidoreductase activity"/>
    <property type="evidence" value="ECO:0007669"/>
    <property type="project" value="UniProtKB-ARBA"/>
</dbReference>
<dbReference type="Proteomes" id="UP001152797">
    <property type="component" value="Unassembled WGS sequence"/>
</dbReference>
<proteinExistence type="predicted"/>
<evidence type="ECO:0000256" key="1">
    <source>
        <dbReference type="ARBA" id="ARBA00001962"/>
    </source>
</evidence>